<keyword evidence="5 8" id="KW-0067">ATP-binding</keyword>
<proteinExistence type="inferred from homology"/>
<feature type="compositionally biased region" description="Low complexity" evidence="9">
    <location>
        <begin position="601"/>
        <end position="618"/>
    </location>
</feature>
<keyword evidence="3 8" id="KW-0378">Hydrolase</keyword>
<dbReference type="InterPro" id="IPR001650">
    <property type="entry name" value="Helicase_C-like"/>
</dbReference>
<dbReference type="InterPro" id="IPR000629">
    <property type="entry name" value="RNA-helicase_DEAD-box_CS"/>
</dbReference>
<evidence type="ECO:0000256" key="9">
    <source>
        <dbReference type="SAM" id="MobiDB-lite"/>
    </source>
</evidence>
<dbReference type="RefSeq" id="XP_016265500.1">
    <property type="nucleotide sequence ID" value="XM_016404495.1"/>
</dbReference>
<dbReference type="PROSITE" id="PS00039">
    <property type="entry name" value="DEAD_ATP_HELICASE"/>
    <property type="match status" value="1"/>
</dbReference>
<dbReference type="InterPro" id="IPR014001">
    <property type="entry name" value="Helicase_ATP-bd"/>
</dbReference>
<feature type="domain" description="DEAD-box RNA helicase Q" evidence="12">
    <location>
        <begin position="161"/>
        <end position="189"/>
    </location>
</feature>
<dbReference type="Pfam" id="PF00270">
    <property type="entry name" value="DEAD"/>
    <property type="match status" value="1"/>
</dbReference>
<dbReference type="GeneID" id="27355757"/>
<feature type="domain" description="Helicase C-terminal" evidence="11">
    <location>
        <begin position="417"/>
        <end position="572"/>
    </location>
</feature>
<evidence type="ECO:0000313" key="14">
    <source>
        <dbReference type="Proteomes" id="UP000053342"/>
    </source>
</evidence>
<feature type="region of interest" description="Disordered" evidence="9">
    <location>
        <begin position="585"/>
        <end position="623"/>
    </location>
</feature>
<gene>
    <name evidence="13" type="ORF">PV06_03683</name>
</gene>
<dbReference type="InterPro" id="IPR014014">
    <property type="entry name" value="RNA_helicase_DEAD_Q_motif"/>
</dbReference>
<evidence type="ECO:0000256" key="5">
    <source>
        <dbReference type="ARBA" id="ARBA00022840"/>
    </source>
</evidence>
<name>A0A0D2EBB3_9EURO</name>
<evidence type="ECO:0000256" key="2">
    <source>
        <dbReference type="ARBA" id="ARBA00022741"/>
    </source>
</evidence>
<keyword evidence="14" id="KW-1185">Reference proteome</keyword>
<dbReference type="PANTHER" id="PTHR47958">
    <property type="entry name" value="ATP-DEPENDENT RNA HELICASE DBP3"/>
    <property type="match status" value="1"/>
</dbReference>
<evidence type="ECO:0000256" key="6">
    <source>
        <dbReference type="ARBA" id="ARBA00047984"/>
    </source>
</evidence>
<evidence type="ECO:0000256" key="7">
    <source>
        <dbReference type="PROSITE-ProRule" id="PRU00552"/>
    </source>
</evidence>
<dbReference type="STRING" id="215243.A0A0D2EBB3"/>
<dbReference type="GO" id="GO:0003724">
    <property type="term" value="F:RNA helicase activity"/>
    <property type="evidence" value="ECO:0007669"/>
    <property type="project" value="UniProtKB-EC"/>
</dbReference>
<accession>A0A0D2EBB3</accession>
<feature type="short sequence motif" description="Q motif" evidence="7">
    <location>
        <begin position="161"/>
        <end position="189"/>
    </location>
</feature>
<evidence type="ECO:0000259" key="11">
    <source>
        <dbReference type="PROSITE" id="PS51194"/>
    </source>
</evidence>
<dbReference type="SMART" id="SM00487">
    <property type="entry name" value="DEXDc"/>
    <property type="match status" value="1"/>
</dbReference>
<keyword evidence="4 8" id="KW-0347">Helicase</keyword>
<dbReference type="HOGENOM" id="CLU_003041_1_5_1"/>
<protein>
    <recommendedName>
        <fullName evidence="1">RNA helicase</fullName>
        <ecNumber evidence="1">3.6.4.13</ecNumber>
    </recommendedName>
</protein>
<keyword evidence="2 8" id="KW-0547">Nucleotide-binding</keyword>
<dbReference type="EC" id="3.6.4.13" evidence="1"/>
<dbReference type="AlphaFoldDB" id="A0A0D2EBB3"/>
<dbReference type="OrthoDB" id="196131at2759"/>
<evidence type="ECO:0000256" key="8">
    <source>
        <dbReference type="RuleBase" id="RU000492"/>
    </source>
</evidence>
<dbReference type="SMART" id="SM00490">
    <property type="entry name" value="HELICc"/>
    <property type="match status" value="1"/>
</dbReference>
<feature type="compositionally biased region" description="Gly residues" evidence="9">
    <location>
        <begin position="590"/>
        <end position="600"/>
    </location>
</feature>
<evidence type="ECO:0000256" key="4">
    <source>
        <dbReference type="ARBA" id="ARBA00022806"/>
    </source>
</evidence>
<comment type="similarity">
    <text evidence="8">Belongs to the DEAD box helicase family.</text>
</comment>
<comment type="catalytic activity">
    <reaction evidence="6">
        <text>ATP + H2O = ADP + phosphate + H(+)</text>
        <dbReference type="Rhea" id="RHEA:13065"/>
        <dbReference type="ChEBI" id="CHEBI:15377"/>
        <dbReference type="ChEBI" id="CHEBI:15378"/>
        <dbReference type="ChEBI" id="CHEBI:30616"/>
        <dbReference type="ChEBI" id="CHEBI:43474"/>
        <dbReference type="ChEBI" id="CHEBI:456216"/>
        <dbReference type="EC" id="3.6.4.13"/>
    </reaction>
</comment>
<dbReference type="PROSITE" id="PS51194">
    <property type="entry name" value="HELICASE_CTER"/>
    <property type="match status" value="1"/>
</dbReference>
<evidence type="ECO:0000256" key="1">
    <source>
        <dbReference type="ARBA" id="ARBA00012552"/>
    </source>
</evidence>
<dbReference type="GO" id="GO:0005524">
    <property type="term" value="F:ATP binding"/>
    <property type="evidence" value="ECO:0007669"/>
    <property type="project" value="UniProtKB-KW"/>
</dbReference>
<dbReference type="PROSITE" id="PS51192">
    <property type="entry name" value="HELICASE_ATP_BIND_1"/>
    <property type="match status" value="1"/>
</dbReference>
<feature type="region of interest" description="Disordered" evidence="9">
    <location>
        <begin position="1"/>
        <end position="25"/>
    </location>
</feature>
<evidence type="ECO:0000259" key="10">
    <source>
        <dbReference type="PROSITE" id="PS51192"/>
    </source>
</evidence>
<feature type="compositionally biased region" description="Polar residues" evidence="9">
    <location>
        <begin position="1"/>
        <end position="10"/>
    </location>
</feature>
<dbReference type="GO" id="GO:0003676">
    <property type="term" value="F:nucleic acid binding"/>
    <property type="evidence" value="ECO:0007669"/>
    <property type="project" value="InterPro"/>
</dbReference>
<evidence type="ECO:0000313" key="13">
    <source>
        <dbReference type="EMBL" id="KIW45284.1"/>
    </source>
</evidence>
<organism evidence="13 14">
    <name type="scientific">Exophiala oligosperma</name>
    <dbReference type="NCBI Taxonomy" id="215243"/>
    <lineage>
        <taxon>Eukaryota</taxon>
        <taxon>Fungi</taxon>
        <taxon>Dikarya</taxon>
        <taxon>Ascomycota</taxon>
        <taxon>Pezizomycotina</taxon>
        <taxon>Eurotiomycetes</taxon>
        <taxon>Chaetothyriomycetidae</taxon>
        <taxon>Chaetothyriales</taxon>
        <taxon>Herpotrichiellaceae</taxon>
        <taxon>Exophiala</taxon>
    </lineage>
</organism>
<dbReference type="SUPFAM" id="SSF52540">
    <property type="entry name" value="P-loop containing nucleoside triphosphate hydrolases"/>
    <property type="match status" value="1"/>
</dbReference>
<dbReference type="InterPro" id="IPR011545">
    <property type="entry name" value="DEAD/DEAH_box_helicase_dom"/>
</dbReference>
<reference evidence="13 14" key="1">
    <citation type="submission" date="2015-01" db="EMBL/GenBank/DDBJ databases">
        <title>The Genome Sequence of Exophiala oligosperma CBS72588.</title>
        <authorList>
            <consortium name="The Broad Institute Genomics Platform"/>
            <person name="Cuomo C."/>
            <person name="de Hoog S."/>
            <person name="Gorbushina A."/>
            <person name="Stielow B."/>
            <person name="Teixiera M."/>
            <person name="Abouelleil A."/>
            <person name="Chapman S.B."/>
            <person name="Priest M."/>
            <person name="Young S.K."/>
            <person name="Wortman J."/>
            <person name="Nusbaum C."/>
            <person name="Birren B."/>
        </authorList>
    </citation>
    <scope>NUCLEOTIDE SEQUENCE [LARGE SCALE GENOMIC DNA]</scope>
    <source>
        <strain evidence="13 14">CBS 72588</strain>
    </source>
</reference>
<dbReference type="GO" id="GO:0016787">
    <property type="term" value="F:hydrolase activity"/>
    <property type="evidence" value="ECO:0007669"/>
    <property type="project" value="UniProtKB-KW"/>
</dbReference>
<dbReference type="Pfam" id="PF00271">
    <property type="entry name" value="Helicase_C"/>
    <property type="match status" value="1"/>
</dbReference>
<dbReference type="InterPro" id="IPR027417">
    <property type="entry name" value="P-loop_NTPase"/>
</dbReference>
<dbReference type="Gene3D" id="3.40.50.300">
    <property type="entry name" value="P-loop containing nucleotide triphosphate hydrolases"/>
    <property type="match status" value="2"/>
</dbReference>
<dbReference type="PROSITE" id="PS51195">
    <property type="entry name" value="Q_MOTIF"/>
    <property type="match status" value="1"/>
</dbReference>
<evidence type="ECO:0000259" key="12">
    <source>
        <dbReference type="PROSITE" id="PS51195"/>
    </source>
</evidence>
<feature type="domain" description="Helicase ATP-binding" evidence="10">
    <location>
        <begin position="192"/>
        <end position="389"/>
    </location>
</feature>
<dbReference type="CDD" id="cd18787">
    <property type="entry name" value="SF2_C_DEAD"/>
    <property type="match status" value="1"/>
</dbReference>
<evidence type="ECO:0000256" key="3">
    <source>
        <dbReference type="ARBA" id="ARBA00022801"/>
    </source>
</evidence>
<dbReference type="Proteomes" id="UP000053342">
    <property type="component" value="Unassembled WGS sequence"/>
</dbReference>
<sequence length="634" mass="69537">MVTWDTNETSAAMAHPENPPNGAFDTATMQAAIGEADPANGAAQGGRVDAETMQRMRDLGWVEPQSFDYAASAPTTVLHANEPQNEENGGDIRSKHQASTWAHDAAKYEWDAEYGDVGPRNEKLEAELFRADYLNRAGEKFDNLITIKVIVESKTRVEPIQDFKSAGLHPVMLQNVELCGYEFATPIQAYAIPAVTTGHDMIGVAQTGSGKTAAFLIPCISQLMGKVKKLAAPRPNLAVGFDPARDRVRAEPLILVVAPTRELCCQIFDEARRLCYRSMMRPCVAYGGAPIRDQVSQLARGCDILIATPGRLLDFMSRPDILSLSRVRYTIIDEADEMLHSDWEEDMAKIMGGGDANEDGDHRYLLFSATFPKRMQRLAAKFLETDHVHVSIGRTGSTHVNVKQQVLWADQDKKMKALYDLLISMPPSRTLIFVRFKKTADFVDDYLFNLGLPSTSIHSDRTQIEREDAIRSFKAGQSPILVATGVSGRGLDIRNVMHVINFDLPAAEHDGQNEYIHRIGRTARIGNEGLATSFYNEKDEPMGEFLAKILMETNQEVPDFLHHFKPEDGVLNFDEEEEEDDLDLVATNDGSGGAAWGSGGDVASAPAGDATAATAGDSWGSGVDNGAAAKFDAW</sequence>
<dbReference type="VEuPathDB" id="FungiDB:PV06_03683"/>
<dbReference type="EMBL" id="KN847334">
    <property type="protein sequence ID" value="KIW45284.1"/>
    <property type="molecule type" value="Genomic_DNA"/>
</dbReference>